<evidence type="ECO:0000256" key="3">
    <source>
        <dbReference type="RuleBase" id="RU003939"/>
    </source>
</evidence>
<protein>
    <submittedName>
        <fullName evidence="4">HU family DNA-binding protein</fullName>
    </submittedName>
</protein>
<gene>
    <name evidence="4" type="ORF">FJR74_01575</name>
</gene>
<dbReference type="GO" id="GO:0003677">
    <property type="term" value="F:DNA binding"/>
    <property type="evidence" value="ECO:0007669"/>
    <property type="project" value="UniProtKB-KW"/>
</dbReference>
<dbReference type="EMBL" id="VHHP01000003">
    <property type="protein sequence ID" value="TPR54111.1"/>
    <property type="molecule type" value="Genomic_DNA"/>
</dbReference>
<dbReference type="PANTHER" id="PTHR33175">
    <property type="entry name" value="DNA-BINDING PROTEIN HU"/>
    <property type="match status" value="1"/>
</dbReference>
<name>A0ABY2Z0M1_9BACT</name>
<evidence type="ECO:0000256" key="2">
    <source>
        <dbReference type="ARBA" id="ARBA00023125"/>
    </source>
</evidence>
<dbReference type="InterPro" id="IPR000119">
    <property type="entry name" value="Hist_DNA-bd"/>
</dbReference>
<dbReference type="SUPFAM" id="SSF47729">
    <property type="entry name" value="IHF-like DNA-binding proteins"/>
    <property type="match status" value="1"/>
</dbReference>
<comment type="caution">
    <text evidence="4">The sequence shown here is derived from an EMBL/GenBank/DDBJ whole genome shotgun (WGS) entry which is preliminary data.</text>
</comment>
<dbReference type="InterPro" id="IPR010992">
    <property type="entry name" value="IHF-like_DNA-bd_dom_sf"/>
</dbReference>
<dbReference type="CDD" id="cd00591">
    <property type="entry name" value="HU_IHF"/>
    <property type="match status" value="1"/>
</dbReference>
<dbReference type="Gene3D" id="4.10.520.10">
    <property type="entry name" value="IHF-like DNA-binding proteins"/>
    <property type="match status" value="1"/>
</dbReference>
<keyword evidence="2 4" id="KW-0238">DNA-binding</keyword>
<dbReference type="PANTHER" id="PTHR33175:SF3">
    <property type="entry name" value="DNA-BINDING PROTEIN HU-BETA"/>
    <property type="match status" value="1"/>
</dbReference>
<dbReference type="RefSeq" id="WP_140914800.1">
    <property type="nucleotide sequence ID" value="NZ_VHHP01000003.1"/>
</dbReference>
<comment type="similarity">
    <text evidence="3">Belongs to the bacterial histone-like protein family.</text>
</comment>
<dbReference type="Pfam" id="PF00216">
    <property type="entry name" value="Bac_DNA_binding"/>
    <property type="match status" value="1"/>
</dbReference>
<keyword evidence="1" id="KW-0226">DNA condensation</keyword>
<reference evidence="4" key="1">
    <citation type="submission" date="2019-06" db="EMBL/GenBank/DDBJ databases">
        <title>Mycoplasma neophronis type strain whole genome sequence.</title>
        <authorList>
            <person name="Spergser J."/>
        </authorList>
    </citation>
    <scope>NUCLEOTIDE SEQUENCE [LARGE SCALE GENOMIC DNA]</scope>
    <source>
        <strain evidence="4">DSM 24097</strain>
    </source>
</reference>
<sequence length="98" mass="10878">MNKKELIERVSEQTGIQQYSIEGAFDGIIAVISEEIKAGNSISISGFGNFSSKFIPGKTKTHNITKEIIEVAPKIDPRFKFSSAYKDRLNGVSKKNKK</sequence>
<evidence type="ECO:0000313" key="5">
    <source>
        <dbReference type="Proteomes" id="UP000316851"/>
    </source>
</evidence>
<accession>A0ABY2Z0M1</accession>
<keyword evidence="5" id="KW-1185">Reference proteome</keyword>
<proteinExistence type="inferred from homology"/>
<evidence type="ECO:0000313" key="4">
    <source>
        <dbReference type="EMBL" id="TPR54111.1"/>
    </source>
</evidence>
<dbReference type="Proteomes" id="UP000316851">
    <property type="component" value="Unassembled WGS sequence"/>
</dbReference>
<organism evidence="4 5">
    <name type="scientific">Metamycoplasma neophronis</name>
    <dbReference type="NCBI Taxonomy" id="872983"/>
    <lineage>
        <taxon>Bacteria</taxon>
        <taxon>Bacillati</taxon>
        <taxon>Mycoplasmatota</taxon>
        <taxon>Mycoplasmoidales</taxon>
        <taxon>Metamycoplasmataceae</taxon>
        <taxon>Metamycoplasma</taxon>
    </lineage>
</organism>
<dbReference type="SMART" id="SM00411">
    <property type="entry name" value="BHL"/>
    <property type="match status" value="1"/>
</dbReference>
<evidence type="ECO:0000256" key="1">
    <source>
        <dbReference type="ARBA" id="ARBA00023067"/>
    </source>
</evidence>